<dbReference type="AlphaFoldDB" id="A0A370HFP2"/>
<reference evidence="2 3" key="1">
    <citation type="submission" date="2018-07" db="EMBL/GenBank/DDBJ databases">
        <title>Genomic Encyclopedia of Type Strains, Phase IV (KMG-IV): sequencing the most valuable type-strain genomes for metagenomic binning, comparative biology and taxonomic classification.</title>
        <authorList>
            <person name="Goeker M."/>
        </authorList>
    </citation>
    <scope>NUCLEOTIDE SEQUENCE [LARGE SCALE GENOMIC DNA]</scope>
    <source>
        <strain evidence="2 3">DSM 44952</strain>
    </source>
</reference>
<gene>
    <name evidence="2" type="ORF">DFR68_101888</name>
</gene>
<proteinExistence type="predicted"/>
<name>A0A370HFP2_9NOCA</name>
<dbReference type="EMBL" id="QQAZ01000001">
    <property type="protein sequence ID" value="RDI56051.1"/>
    <property type="molecule type" value="Genomic_DNA"/>
</dbReference>
<comment type="caution">
    <text evidence="2">The sequence shown here is derived from an EMBL/GenBank/DDBJ whole genome shotgun (WGS) entry which is preliminary data.</text>
</comment>
<dbReference type="InterPro" id="IPR046257">
    <property type="entry name" value="DUF6290"/>
</dbReference>
<evidence type="ECO:0000313" key="2">
    <source>
        <dbReference type="EMBL" id="RDI56051.1"/>
    </source>
</evidence>
<evidence type="ECO:0000313" key="3">
    <source>
        <dbReference type="Proteomes" id="UP000255355"/>
    </source>
</evidence>
<feature type="region of interest" description="Disordered" evidence="1">
    <location>
        <begin position="1"/>
        <end position="21"/>
    </location>
</feature>
<dbReference type="OrthoDB" id="4570599at2"/>
<accession>A0A370HFP2</accession>
<dbReference type="RefSeq" id="WP_068016453.1">
    <property type="nucleotide sequence ID" value="NZ_QQAZ01000001.1"/>
</dbReference>
<keyword evidence="3" id="KW-1185">Reference proteome</keyword>
<dbReference type="Proteomes" id="UP000255355">
    <property type="component" value="Unassembled WGS sequence"/>
</dbReference>
<protein>
    <submittedName>
        <fullName evidence="2">Uncharacterized protein</fullName>
    </submittedName>
</protein>
<dbReference type="Pfam" id="PF19807">
    <property type="entry name" value="DUF6290"/>
    <property type="match status" value="1"/>
</dbReference>
<sequence length="96" mass="10909">MANPPANNSRSDTHANANTTFSIRLRPQDYRTLMSYANLRKISLAELAREFILDGLRNALDPAEIERQMEEEKQRLLHAAERLRQESLAGGGRDDT</sequence>
<organism evidence="2 3">
    <name type="scientific">Nocardia mexicana</name>
    <dbReference type="NCBI Taxonomy" id="279262"/>
    <lineage>
        <taxon>Bacteria</taxon>
        <taxon>Bacillati</taxon>
        <taxon>Actinomycetota</taxon>
        <taxon>Actinomycetes</taxon>
        <taxon>Mycobacteriales</taxon>
        <taxon>Nocardiaceae</taxon>
        <taxon>Nocardia</taxon>
    </lineage>
</organism>
<evidence type="ECO:0000256" key="1">
    <source>
        <dbReference type="SAM" id="MobiDB-lite"/>
    </source>
</evidence>